<accession>A0ABV5ML12</accession>
<keyword evidence="1" id="KW-0175">Coiled coil</keyword>
<evidence type="ECO:0000313" key="2">
    <source>
        <dbReference type="EMBL" id="MFB9449558.1"/>
    </source>
</evidence>
<dbReference type="Proteomes" id="UP001589608">
    <property type="component" value="Unassembled WGS sequence"/>
</dbReference>
<comment type="caution">
    <text evidence="2">The sequence shown here is derived from an EMBL/GenBank/DDBJ whole genome shotgun (WGS) entry which is preliminary data.</text>
</comment>
<feature type="coiled-coil region" evidence="1">
    <location>
        <begin position="200"/>
        <end position="227"/>
    </location>
</feature>
<proteinExistence type="predicted"/>
<gene>
    <name evidence="2" type="ORF">ACFFTR_41320</name>
</gene>
<reference evidence="2 3" key="1">
    <citation type="submission" date="2024-09" db="EMBL/GenBank/DDBJ databases">
        <authorList>
            <person name="Sun Q."/>
            <person name="Mori K."/>
        </authorList>
    </citation>
    <scope>NUCLEOTIDE SEQUENCE [LARGE SCALE GENOMIC DNA]</scope>
    <source>
        <strain evidence="2 3">JCM 3307</strain>
    </source>
</reference>
<dbReference type="RefSeq" id="WP_223094607.1">
    <property type="nucleotide sequence ID" value="NZ_CP061913.1"/>
</dbReference>
<organism evidence="2 3">
    <name type="scientific">Dactylosporangium vinaceum</name>
    <dbReference type="NCBI Taxonomy" id="53362"/>
    <lineage>
        <taxon>Bacteria</taxon>
        <taxon>Bacillati</taxon>
        <taxon>Actinomycetota</taxon>
        <taxon>Actinomycetes</taxon>
        <taxon>Micromonosporales</taxon>
        <taxon>Micromonosporaceae</taxon>
        <taxon>Dactylosporangium</taxon>
    </lineage>
</organism>
<protein>
    <recommendedName>
        <fullName evidence="4">Secreted protein</fullName>
    </recommendedName>
</protein>
<evidence type="ECO:0000313" key="3">
    <source>
        <dbReference type="Proteomes" id="UP001589608"/>
    </source>
</evidence>
<evidence type="ECO:0008006" key="4">
    <source>
        <dbReference type="Google" id="ProtNLM"/>
    </source>
</evidence>
<dbReference type="EMBL" id="JBHMCA010000067">
    <property type="protein sequence ID" value="MFB9449558.1"/>
    <property type="molecule type" value="Genomic_DNA"/>
</dbReference>
<name>A0ABV5ML12_9ACTN</name>
<keyword evidence="3" id="KW-1185">Reference proteome</keyword>
<sequence>MSTIDTPTNPWRKRLLIGGGAAAVLSVGLGLGVAGAQTNTGASGSPGNIVCPTVSDRLPAVPVEARAEVERNLQLLNTQVAEANQRLVTSQGQGGPNFVNNAILGPLKDKRVSTIDRIAIAIGRHAAKPTGLDSLAGCQLVKGQPPATAVVPAPVVTRTTTATRTTAPPAGNAGGGNQGGGTIACPSVADKLPAIPAQAQEEVDRNLTLLQTQIAEAEQRLATSQGQGGPNFVNNAILGPLKDKRVATINRIATAIGRHAARPEGLAESLSTCALA</sequence>
<evidence type="ECO:0000256" key="1">
    <source>
        <dbReference type="SAM" id="Coils"/>
    </source>
</evidence>